<dbReference type="Pfam" id="PF00440">
    <property type="entry name" value="TetR_N"/>
    <property type="match status" value="1"/>
</dbReference>
<dbReference type="OrthoDB" id="3237195at2"/>
<dbReference type="EMBL" id="FNRY01000001">
    <property type="protein sequence ID" value="SEB73246.1"/>
    <property type="molecule type" value="Genomic_DNA"/>
</dbReference>
<dbReference type="GO" id="GO:0003677">
    <property type="term" value="F:DNA binding"/>
    <property type="evidence" value="ECO:0007669"/>
    <property type="project" value="UniProtKB-UniRule"/>
</dbReference>
<evidence type="ECO:0000256" key="3">
    <source>
        <dbReference type="ARBA" id="ARBA00023163"/>
    </source>
</evidence>
<reference evidence="6 7" key="1">
    <citation type="submission" date="2016-10" db="EMBL/GenBank/DDBJ databases">
        <authorList>
            <person name="de Groot N.N."/>
        </authorList>
    </citation>
    <scope>NUCLEOTIDE SEQUENCE [LARGE SCALE GENOMIC DNA]</scope>
    <source>
        <strain evidence="6 7">DSM 21799</strain>
    </source>
</reference>
<dbReference type="PANTHER" id="PTHR47506">
    <property type="entry name" value="TRANSCRIPTIONAL REGULATORY PROTEIN"/>
    <property type="match status" value="1"/>
</dbReference>
<gene>
    <name evidence="6" type="ORF">SAMN04489806_1633</name>
</gene>
<dbReference type="NCBIfam" id="NF041196">
    <property type="entry name" value="ScbR_bind_reg"/>
    <property type="match status" value="1"/>
</dbReference>
<keyword evidence="7" id="KW-1185">Reference proteome</keyword>
<dbReference type="InterPro" id="IPR036271">
    <property type="entry name" value="Tet_transcr_reg_TetR-rel_C_sf"/>
</dbReference>
<feature type="domain" description="HTH tetR-type" evidence="5">
    <location>
        <begin position="8"/>
        <end position="68"/>
    </location>
</feature>
<dbReference type="InterPro" id="IPR054126">
    <property type="entry name" value="CprB_TetR_C"/>
</dbReference>
<dbReference type="PROSITE" id="PS50977">
    <property type="entry name" value="HTH_TETR_2"/>
    <property type="match status" value="1"/>
</dbReference>
<feature type="DNA-binding region" description="H-T-H motif" evidence="4">
    <location>
        <begin position="31"/>
        <end position="50"/>
    </location>
</feature>
<evidence type="ECO:0000313" key="6">
    <source>
        <dbReference type="EMBL" id="SEB73246.1"/>
    </source>
</evidence>
<proteinExistence type="predicted"/>
<protein>
    <submittedName>
        <fullName evidence="6">DNA-binding transcriptional regulator, AcrR family</fullName>
    </submittedName>
</protein>
<keyword evidence="3" id="KW-0804">Transcription</keyword>
<evidence type="ECO:0000256" key="4">
    <source>
        <dbReference type="PROSITE-ProRule" id="PRU00335"/>
    </source>
</evidence>
<dbReference type="SUPFAM" id="SSF48498">
    <property type="entry name" value="Tetracyclin repressor-like, C-terminal domain"/>
    <property type="match status" value="1"/>
</dbReference>
<dbReference type="InterPro" id="IPR047923">
    <property type="entry name" value="ArpA-like"/>
</dbReference>
<dbReference type="PRINTS" id="PR00455">
    <property type="entry name" value="HTHTETR"/>
</dbReference>
<evidence type="ECO:0000256" key="1">
    <source>
        <dbReference type="ARBA" id="ARBA00023015"/>
    </source>
</evidence>
<dbReference type="Gene3D" id="1.10.357.10">
    <property type="entry name" value="Tetracycline Repressor, domain 2"/>
    <property type="match status" value="1"/>
</dbReference>
<organism evidence="6 7">
    <name type="scientific">Paramicrobacterium humi</name>
    <dbReference type="NCBI Taxonomy" id="640635"/>
    <lineage>
        <taxon>Bacteria</taxon>
        <taxon>Bacillati</taxon>
        <taxon>Actinomycetota</taxon>
        <taxon>Actinomycetes</taxon>
        <taxon>Micrococcales</taxon>
        <taxon>Microbacteriaceae</taxon>
        <taxon>Paramicrobacterium</taxon>
    </lineage>
</organism>
<evidence type="ECO:0000256" key="2">
    <source>
        <dbReference type="ARBA" id="ARBA00023125"/>
    </source>
</evidence>
<dbReference type="Pfam" id="PF21935">
    <property type="entry name" value="TetR_C_45"/>
    <property type="match status" value="1"/>
</dbReference>
<dbReference type="AlphaFoldDB" id="A0A1H4LRL1"/>
<evidence type="ECO:0000313" key="7">
    <source>
        <dbReference type="Proteomes" id="UP000199183"/>
    </source>
</evidence>
<dbReference type="InterPro" id="IPR001647">
    <property type="entry name" value="HTH_TetR"/>
</dbReference>
<keyword evidence="2 4" id="KW-0238">DNA-binding</keyword>
<keyword evidence="1" id="KW-0805">Transcription regulation</keyword>
<dbReference type="Proteomes" id="UP000199183">
    <property type="component" value="Unassembled WGS sequence"/>
</dbReference>
<dbReference type="SUPFAM" id="SSF46689">
    <property type="entry name" value="Homeodomain-like"/>
    <property type="match status" value="1"/>
</dbReference>
<evidence type="ECO:0000259" key="5">
    <source>
        <dbReference type="PROSITE" id="PS50977"/>
    </source>
</evidence>
<sequence length="218" mass="24072">MAQQQRAQATRQRILEAAADVVQRKGYLNASLSDIVEAAGVTKGALYFHYRSKEDIAHAIVDTQHARAREGAMGILERVTDPLRIMLEMCHDLSQRMQHDPITAAGIRLTTDTTTFKTPVKDPYTDWMQTFAGLVRQGQAEGRFVPDIDPDSFGQFISPAYTGVQLVADAITGRRDLDARLNRMWKILVLALVPATDAAAARQLVDEVFGPAPEVTLP</sequence>
<dbReference type="RefSeq" id="WP_091182419.1">
    <property type="nucleotide sequence ID" value="NZ_FNRY01000001.1"/>
</dbReference>
<dbReference type="PANTHER" id="PTHR47506:SF1">
    <property type="entry name" value="HTH-TYPE TRANSCRIPTIONAL REGULATOR YJDC"/>
    <property type="match status" value="1"/>
</dbReference>
<dbReference type="InterPro" id="IPR009057">
    <property type="entry name" value="Homeodomain-like_sf"/>
</dbReference>
<name>A0A1H4LRL1_9MICO</name>
<accession>A0A1H4LRL1</accession>